<proteinExistence type="predicted"/>
<name>A0ABW1CBF9_9ACTN</name>
<evidence type="ECO:0008006" key="3">
    <source>
        <dbReference type="Google" id="ProtNLM"/>
    </source>
</evidence>
<evidence type="ECO:0000313" key="2">
    <source>
        <dbReference type="Proteomes" id="UP001596058"/>
    </source>
</evidence>
<dbReference type="EMBL" id="JBHSPA010000001">
    <property type="protein sequence ID" value="MFC5822255.1"/>
    <property type="molecule type" value="Genomic_DNA"/>
</dbReference>
<comment type="caution">
    <text evidence="1">The sequence shown here is derived from an EMBL/GenBank/DDBJ whole genome shotgun (WGS) entry which is preliminary data.</text>
</comment>
<dbReference type="Proteomes" id="UP001596058">
    <property type="component" value="Unassembled WGS sequence"/>
</dbReference>
<sequence>MPFDIRPALAQDSAAIEAVWIATWRVAYRGLMPDAYLAGCSRPSSRPAWDAR</sequence>
<accession>A0ABW1CBF9</accession>
<keyword evidence="2" id="KW-1185">Reference proteome</keyword>
<dbReference type="Gene3D" id="3.40.630.30">
    <property type="match status" value="1"/>
</dbReference>
<protein>
    <recommendedName>
        <fullName evidence="3">Acetyltransferase (GNAT) family protein</fullName>
    </recommendedName>
</protein>
<gene>
    <name evidence="1" type="ORF">ACFPZ3_00155</name>
</gene>
<reference evidence="2" key="1">
    <citation type="journal article" date="2019" name="Int. J. Syst. Evol. Microbiol.">
        <title>The Global Catalogue of Microorganisms (GCM) 10K type strain sequencing project: providing services to taxonomists for standard genome sequencing and annotation.</title>
        <authorList>
            <consortium name="The Broad Institute Genomics Platform"/>
            <consortium name="The Broad Institute Genome Sequencing Center for Infectious Disease"/>
            <person name="Wu L."/>
            <person name="Ma J."/>
        </authorList>
    </citation>
    <scope>NUCLEOTIDE SEQUENCE [LARGE SCALE GENOMIC DNA]</scope>
    <source>
        <strain evidence="2">CCUG 53903</strain>
    </source>
</reference>
<evidence type="ECO:0000313" key="1">
    <source>
        <dbReference type="EMBL" id="MFC5822255.1"/>
    </source>
</evidence>
<dbReference type="RefSeq" id="WP_379511812.1">
    <property type="nucleotide sequence ID" value="NZ_JBHSPA010000001.1"/>
</dbReference>
<organism evidence="1 2">
    <name type="scientific">Nonomuraea insulae</name>
    <dbReference type="NCBI Taxonomy" id="1616787"/>
    <lineage>
        <taxon>Bacteria</taxon>
        <taxon>Bacillati</taxon>
        <taxon>Actinomycetota</taxon>
        <taxon>Actinomycetes</taxon>
        <taxon>Streptosporangiales</taxon>
        <taxon>Streptosporangiaceae</taxon>
        <taxon>Nonomuraea</taxon>
    </lineage>
</organism>